<dbReference type="Gene3D" id="1.10.260.40">
    <property type="entry name" value="lambda repressor-like DNA-binding domains"/>
    <property type="match status" value="1"/>
</dbReference>
<keyword evidence="1" id="KW-0238">DNA-binding</keyword>
<dbReference type="PANTHER" id="PTHR46558">
    <property type="entry name" value="TRACRIPTIONAL REGULATORY PROTEIN-RELATED-RELATED"/>
    <property type="match status" value="1"/>
</dbReference>
<keyword evidence="3" id="KW-1185">Reference proteome</keyword>
<reference evidence="2 3" key="1">
    <citation type="submission" date="2022-04" db="EMBL/GenBank/DDBJ databases">
        <title>Genome sequence of C. roseum typestrain.</title>
        <authorList>
            <person name="Poehlein A."/>
            <person name="Schoch T."/>
            <person name="Duerre P."/>
            <person name="Daniel R."/>
        </authorList>
    </citation>
    <scope>NUCLEOTIDE SEQUENCE [LARGE SCALE GENOMIC DNA]</scope>
    <source>
        <strain evidence="2 3">DSM 7320</strain>
    </source>
</reference>
<dbReference type="InterPro" id="IPR010982">
    <property type="entry name" value="Lambda_DNA-bd_dom_sf"/>
</dbReference>
<dbReference type="PROSITE" id="PS50943">
    <property type="entry name" value="HTH_CROC1"/>
    <property type="match status" value="1"/>
</dbReference>
<dbReference type="Proteomes" id="UP000190951">
    <property type="component" value="Chromosome"/>
</dbReference>
<dbReference type="GO" id="GO:0003677">
    <property type="term" value="F:DNA binding"/>
    <property type="evidence" value="ECO:0007669"/>
    <property type="project" value="UniProtKB-KW"/>
</dbReference>
<organism evidence="2 3">
    <name type="scientific">Clostridium felsineum</name>
    <dbReference type="NCBI Taxonomy" id="36839"/>
    <lineage>
        <taxon>Bacteria</taxon>
        <taxon>Bacillati</taxon>
        <taxon>Bacillota</taxon>
        <taxon>Clostridia</taxon>
        <taxon>Eubacteriales</taxon>
        <taxon>Clostridiaceae</taxon>
        <taxon>Clostridium</taxon>
    </lineage>
</organism>
<dbReference type="InterPro" id="IPR001387">
    <property type="entry name" value="Cro/C1-type_HTH"/>
</dbReference>
<accession>A0A1S8L3A8</accession>
<dbReference type="SMART" id="SM00530">
    <property type="entry name" value="HTH_XRE"/>
    <property type="match status" value="1"/>
</dbReference>
<dbReference type="AlphaFoldDB" id="A0A1S8L3A8"/>
<evidence type="ECO:0000313" key="3">
    <source>
        <dbReference type="Proteomes" id="UP000190951"/>
    </source>
</evidence>
<name>A0A1S8L3A8_9CLOT</name>
<dbReference type="KEGG" id="crw:CROST_033160"/>
<proteinExistence type="predicted"/>
<dbReference type="SUPFAM" id="SSF47413">
    <property type="entry name" value="lambda repressor-like DNA-binding domains"/>
    <property type="match status" value="1"/>
</dbReference>
<evidence type="ECO:0000313" key="2">
    <source>
        <dbReference type="EMBL" id="URZ12593.1"/>
    </source>
</evidence>
<gene>
    <name evidence="2" type="ORF">CROST_033160</name>
</gene>
<protein>
    <submittedName>
        <fullName evidence="2">Uncharacterized protein</fullName>
    </submittedName>
</protein>
<sequence>MNTKISSILKTLRSMNGIKQEDVAKAIGISKSGYGYYEQGRSMPDPEMLLKLSKFFNVSVDYLLGNTDEIHSKIELNIPQEYANKYKITPKDKKQYIEHMKKANEAFFMNDEFDEEDKKEILDTMNEIFWKAKSMNKRKPKDE</sequence>
<dbReference type="CDD" id="cd00093">
    <property type="entry name" value="HTH_XRE"/>
    <property type="match status" value="1"/>
</dbReference>
<evidence type="ECO:0000256" key="1">
    <source>
        <dbReference type="ARBA" id="ARBA00023125"/>
    </source>
</evidence>
<dbReference type="Pfam" id="PF01381">
    <property type="entry name" value="HTH_3"/>
    <property type="match status" value="1"/>
</dbReference>
<dbReference type="PANTHER" id="PTHR46558:SF11">
    <property type="entry name" value="HTH-TYPE TRANSCRIPTIONAL REGULATOR XRE"/>
    <property type="match status" value="1"/>
</dbReference>
<dbReference type="EMBL" id="CP096983">
    <property type="protein sequence ID" value="URZ12593.1"/>
    <property type="molecule type" value="Genomic_DNA"/>
</dbReference>
<dbReference type="RefSeq" id="WP_077834816.1">
    <property type="nucleotide sequence ID" value="NZ_CP096983.1"/>
</dbReference>
<dbReference type="STRING" id="84029.CROST_28890"/>